<organism evidence="1 2">
    <name type="scientific">Colletotrichum musicola</name>
    <dbReference type="NCBI Taxonomy" id="2175873"/>
    <lineage>
        <taxon>Eukaryota</taxon>
        <taxon>Fungi</taxon>
        <taxon>Dikarya</taxon>
        <taxon>Ascomycota</taxon>
        <taxon>Pezizomycotina</taxon>
        <taxon>Sordariomycetes</taxon>
        <taxon>Hypocreomycetidae</taxon>
        <taxon>Glomerellales</taxon>
        <taxon>Glomerellaceae</taxon>
        <taxon>Colletotrichum</taxon>
        <taxon>Colletotrichum orchidearum species complex</taxon>
    </lineage>
</organism>
<gene>
    <name evidence="1" type="ORF">CMUS01_06676</name>
</gene>
<protein>
    <submittedName>
        <fullName evidence="1">Uncharacterized protein</fullName>
    </submittedName>
</protein>
<reference evidence="1" key="1">
    <citation type="journal article" date="2020" name="Phytopathology">
        <title>Genome Sequence Resources of Colletotrichum truncatum, C. plurivorum, C. musicola, and C. sojae: Four Species Pathogenic to Soybean (Glycine max).</title>
        <authorList>
            <person name="Rogerio F."/>
            <person name="Boufleur T.R."/>
            <person name="Ciampi-Guillardi M."/>
            <person name="Sukno S.A."/>
            <person name="Thon M.R."/>
            <person name="Massola Junior N.S."/>
            <person name="Baroncelli R."/>
        </authorList>
    </citation>
    <scope>NUCLEOTIDE SEQUENCE</scope>
    <source>
        <strain evidence="1">LFN0074</strain>
    </source>
</reference>
<dbReference type="OrthoDB" id="3700495at2759"/>
<comment type="caution">
    <text evidence="1">The sequence shown here is derived from an EMBL/GenBank/DDBJ whole genome shotgun (WGS) entry which is preliminary data.</text>
</comment>
<dbReference type="EMBL" id="WIGM01000223">
    <property type="protein sequence ID" value="KAF6833125.1"/>
    <property type="molecule type" value="Genomic_DNA"/>
</dbReference>
<dbReference type="AlphaFoldDB" id="A0A8H6KKQ5"/>
<evidence type="ECO:0000313" key="1">
    <source>
        <dbReference type="EMBL" id="KAF6833125.1"/>
    </source>
</evidence>
<evidence type="ECO:0000313" key="2">
    <source>
        <dbReference type="Proteomes" id="UP000639643"/>
    </source>
</evidence>
<proteinExistence type="predicted"/>
<name>A0A8H6KKQ5_9PEZI</name>
<keyword evidence="2" id="KW-1185">Reference proteome</keyword>
<sequence length="50" mass="6214">MCDYTQREFRCTHKRYIVSRWCVVYIRTQQRCQPCVTHFEYRGDELCSMS</sequence>
<dbReference type="Proteomes" id="UP000639643">
    <property type="component" value="Unassembled WGS sequence"/>
</dbReference>
<accession>A0A8H6KKQ5</accession>